<evidence type="ECO:0000313" key="4">
    <source>
        <dbReference type="Proteomes" id="UP000817854"/>
    </source>
</evidence>
<dbReference type="Pfam" id="PF01370">
    <property type="entry name" value="Epimerase"/>
    <property type="match status" value="1"/>
</dbReference>
<comment type="similarity">
    <text evidence="1">Belongs to the NAD(P)-dependent epimerase/dehydratase family.</text>
</comment>
<dbReference type="SUPFAM" id="SSF51735">
    <property type="entry name" value="NAD(P)-binding Rossmann-fold domains"/>
    <property type="match status" value="1"/>
</dbReference>
<feature type="domain" description="NAD-dependent epimerase/dehydratase" evidence="2">
    <location>
        <begin position="5"/>
        <end position="232"/>
    </location>
</feature>
<keyword evidence="4" id="KW-1185">Reference proteome</keyword>
<dbReference type="EMBL" id="VEVQ02000004">
    <property type="protein sequence ID" value="NHN25607.1"/>
    <property type="molecule type" value="Genomic_DNA"/>
</dbReference>
<dbReference type="InterPro" id="IPR001509">
    <property type="entry name" value="Epimerase_deHydtase"/>
</dbReference>
<evidence type="ECO:0000259" key="2">
    <source>
        <dbReference type="Pfam" id="PF01370"/>
    </source>
</evidence>
<gene>
    <name evidence="3" type="ORF">FIA58_007950</name>
</gene>
<reference evidence="3 4" key="3">
    <citation type="submission" date="2020-02" db="EMBL/GenBank/DDBJ databases">
        <title>Flavobacterium profundi sp. nov., isolated from a deep-sea seamount.</title>
        <authorList>
            <person name="Zhang D.-C."/>
        </authorList>
    </citation>
    <scope>NUCLEOTIDE SEQUENCE [LARGE SCALE GENOMIC DNA]</scope>
    <source>
        <strain evidence="3 4">EC11</strain>
    </source>
</reference>
<accession>A0ABX0IP75</accession>
<proteinExistence type="inferred from homology"/>
<reference evidence="4" key="1">
    <citation type="submission" date="2019-05" db="EMBL/GenBank/DDBJ databases">
        <title>Flavobacterium profundi sp. nov., isolated from a deep-sea seamount.</title>
        <authorList>
            <person name="Zhang D.-C."/>
        </authorList>
    </citation>
    <scope>NUCLEOTIDE SEQUENCE [LARGE SCALE GENOMIC DNA]</scope>
    <source>
        <strain evidence="4">EC11</strain>
    </source>
</reference>
<dbReference type="RefSeq" id="WP_140961933.1">
    <property type="nucleotide sequence ID" value="NZ_VEVQ02000004.1"/>
</dbReference>
<dbReference type="InterPro" id="IPR036291">
    <property type="entry name" value="NAD(P)-bd_dom_sf"/>
</dbReference>
<dbReference type="PANTHER" id="PTHR43000">
    <property type="entry name" value="DTDP-D-GLUCOSE 4,6-DEHYDRATASE-RELATED"/>
    <property type="match status" value="1"/>
</dbReference>
<reference evidence="3 4" key="2">
    <citation type="submission" date="2019-05" db="EMBL/GenBank/DDBJ databases">
        <authorList>
            <person name="Lianzixin W."/>
        </authorList>
    </citation>
    <scope>NUCLEOTIDE SEQUENCE [LARGE SCALE GENOMIC DNA]</scope>
    <source>
        <strain evidence="3 4">EC11</strain>
    </source>
</reference>
<comment type="caution">
    <text evidence="3">The sequence shown here is derived from an EMBL/GenBank/DDBJ whole genome shotgun (WGS) entry which is preliminary data.</text>
</comment>
<sequence length="304" mass="34828">MNVGVIGCNGFVGKHLCLTMSKNKSINLKLFGKSDFNLTKLNLPYIKIDVSNKEETIKEIKDLDLIYYLASASIPVTSWENPKIEIEQNLLPFLNFLECVSLSNIKKVVFISSAGTVYGSSNEKLNEKTNKLPFSPYGINKLTMEYYLNYYQKKNNLNYDIFRVSNIYGENQDTSKGLGIINTFLENIIHKKNINIFGNGETIRNYIYIKDVISFLLTSLETELQQSNIYNLSSNDNLSINELLNIIDSIVKEEYKVQYMEQRNSDNPFISLDNSKIKSMFPSIQFTSIFGGIKSCYDFLKKEV</sequence>
<evidence type="ECO:0000313" key="3">
    <source>
        <dbReference type="EMBL" id="NHN25607.1"/>
    </source>
</evidence>
<name>A0ABX0IP75_9FLAO</name>
<dbReference type="Proteomes" id="UP000817854">
    <property type="component" value="Unassembled WGS sequence"/>
</dbReference>
<dbReference type="Gene3D" id="3.40.50.720">
    <property type="entry name" value="NAD(P)-binding Rossmann-like Domain"/>
    <property type="match status" value="1"/>
</dbReference>
<evidence type="ECO:0000256" key="1">
    <source>
        <dbReference type="ARBA" id="ARBA00007637"/>
    </source>
</evidence>
<dbReference type="Gene3D" id="3.90.25.10">
    <property type="entry name" value="UDP-galactose 4-epimerase, domain 1"/>
    <property type="match status" value="1"/>
</dbReference>
<organism evidence="3 4">
    <name type="scientific">Flavobacterium jejuense</name>
    <dbReference type="NCBI Taxonomy" id="1544455"/>
    <lineage>
        <taxon>Bacteria</taxon>
        <taxon>Pseudomonadati</taxon>
        <taxon>Bacteroidota</taxon>
        <taxon>Flavobacteriia</taxon>
        <taxon>Flavobacteriales</taxon>
        <taxon>Flavobacteriaceae</taxon>
        <taxon>Flavobacterium</taxon>
    </lineage>
</organism>
<protein>
    <submittedName>
        <fullName evidence="3">NAD-dependent epimerase/dehydratase family protein</fullName>
    </submittedName>
</protein>